<reference evidence="2" key="1">
    <citation type="submission" date="2021-12" db="EMBL/GenBank/DDBJ databases">
        <title>Convergent genome expansion in fungi linked to evolution of root-endophyte symbiosis.</title>
        <authorList>
            <consortium name="DOE Joint Genome Institute"/>
            <person name="Ke Y.-H."/>
            <person name="Bonito G."/>
            <person name="Liao H.-L."/>
            <person name="Looney B."/>
            <person name="Rojas-Flechas A."/>
            <person name="Nash J."/>
            <person name="Hameed K."/>
            <person name="Schadt C."/>
            <person name="Martin F."/>
            <person name="Crous P.W."/>
            <person name="Miettinen O."/>
            <person name="Magnuson J.K."/>
            <person name="Labbe J."/>
            <person name="Jacobson D."/>
            <person name="Doktycz M.J."/>
            <person name="Veneault-Fourrey C."/>
            <person name="Kuo A."/>
            <person name="Mondo S."/>
            <person name="Calhoun S."/>
            <person name="Riley R."/>
            <person name="Ohm R."/>
            <person name="LaButti K."/>
            <person name="Andreopoulos B."/>
            <person name="Pangilinan J."/>
            <person name="Nolan M."/>
            <person name="Tritt A."/>
            <person name="Clum A."/>
            <person name="Lipzen A."/>
            <person name="Daum C."/>
            <person name="Barry K."/>
            <person name="Grigoriev I.V."/>
            <person name="Vilgalys R."/>
        </authorList>
    </citation>
    <scope>NUCLEOTIDE SEQUENCE</scope>
    <source>
        <strain evidence="2">PMI_201</strain>
    </source>
</reference>
<accession>A0AAD4KVY0</accession>
<sequence length="202" mass="23059">MPQIHNPGNLISLAVSSLALELRSFWKNKYETSQPSYNVIRFHLPFNKSESYWWDTTAVILSKLMFQADYPLFLHYERLSYFYDIVLPAWGPILLNTDGQPDCRAWKPTMLADDSSCKPRVNLRTTGTTETAIRCDDPTIMAVELLPTFYKVVLNIKDGEKDKALTAYHPGWGSVLFNCTFRSGAAIPTPQFYIQPGCFFAK</sequence>
<keyword evidence="3" id="KW-1185">Reference proteome</keyword>
<dbReference type="GO" id="GO:0009820">
    <property type="term" value="P:alkaloid metabolic process"/>
    <property type="evidence" value="ECO:0007669"/>
    <property type="project" value="InterPro"/>
</dbReference>
<organism evidence="2 3">
    <name type="scientific">Talaromyces proteolyticus</name>
    <dbReference type="NCBI Taxonomy" id="1131652"/>
    <lineage>
        <taxon>Eukaryota</taxon>
        <taxon>Fungi</taxon>
        <taxon>Dikarya</taxon>
        <taxon>Ascomycota</taxon>
        <taxon>Pezizomycotina</taxon>
        <taxon>Eurotiomycetes</taxon>
        <taxon>Eurotiomycetidae</taxon>
        <taxon>Eurotiales</taxon>
        <taxon>Trichocomaceae</taxon>
        <taxon>Talaromyces</taxon>
        <taxon>Talaromyces sect. Bacilispori</taxon>
    </lineage>
</organism>
<name>A0AAD4KVY0_9EURO</name>
<dbReference type="InterPro" id="IPR017795">
    <property type="entry name" value="ABBA_NscD-like"/>
</dbReference>
<evidence type="ECO:0000256" key="1">
    <source>
        <dbReference type="ARBA" id="ARBA00022679"/>
    </source>
</evidence>
<dbReference type="Pfam" id="PF11991">
    <property type="entry name" value="Trp_DMAT"/>
    <property type="match status" value="1"/>
</dbReference>
<dbReference type="RefSeq" id="XP_046072676.1">
    <property type="nucleotide sequence ID" value="XM_046216259.1"/>
</dbReference>
<gene>
    <name evidence="2" type="ORF">BGW36DRAFT_379777</name>
</gene>
<keyword evidence="1" id="KW-0808">Transferase</keyword>
<proteinExistence type="predicted"/>
<protein>
    <submittedName>
        <fullName evidence="2">Uncharacterized protein</fullName>
    </submittedName>
</protein>
<evidence type="ECO:0000313" key="3">
    <source>
        <dbReference type="Proteomes" id="UP001201262"/>
    </source>
</evidence>
<dbReference type="EMBL" id="JAJTJA010000006">
    <property type="protein sequence ID" value="KAH8697975.1"/>
    <property type="molecule type" value="Genomic_DNA"/>
</dbReference>
<dbReference type="GeneID" id="70246546"/>
<evidence type="ECO:0000313" key="2">
    <source>
        <dbReference type="EMBL" id="KAH8697975.1"/>
    </source>
</evidence>
<comment type="caution">
    <text evidence="2">The sequence shown here is derived from an EMBL/GenBank/DDBJ whole genome shotgun (WGS) entry which is preliminary data.</text>
</comment>
<dbReference type="AlphaFoldDB" id="A0AAD4KVY0"/>
<dbReference type="GO" id="GO:0016765">
    <property type="term" value="F:transferase activity, transferring alkyl or aryl (other than methyl) groups"/>
    <property type="evidence" value="ECO:0007669"/>
    <property type="project" value="InterPro"/>
</dbReference>
<dbReference type="Proteomes" id="UP001201262">
    <property type="component" value="Unassembled WGS sequence"/>
</dbReference>